<keyword evidence="3" id="KW-1185">Reference proteome</keyword>
<evidence type="ECO:0000313" key="2">
    <source>
        <dbReference type="EMBL" id="KAJ4443284.1"/>
    </source>
</evidence>
<sequence length="71" mass="7531">MAGLCEGGNESLKAICNDVITTNIFIISITKTHSIFQHHHNTTTIINTTTPPLSLSPPPPPPPPPPPQVIA</sequence>
<feature type="region of interest" description="Disordered" evidence="1">
    <location>
        <begin position="46"/>
        <end position="71"/>
    </location>
</feature>
<evidence type="ECO:0000256" key="1">
    <source>
        <dbReference type="SAM" id="MobiDB-lite"/>
    </source>
</evidence>
<protein>
    <submittedName>
        <fullName evidence="2">Uncharacterized protein</fullName>
    </submittedName>
</protein>
<dbReference type="EMBL" id="JAJSOF020000013">
    <property type="protein sequence ID" value="KAJ4443284.1"/>
    <property type="molecule type" value="Genomic_DNA"/>
</dbReference>
<gene>
    <name evidence="2" type="ORF">ANN_04952</name>
</gene>
<organism evidence="2 3">
    <name type="scientific">Periplaneta americana</name>
    <name type="common">American cockroach</name>
    <name type="synonym">Blatta americana</name>
    <dbReference type="NCBI Taxonomy" id="6978"/>
    <lineage>
        <taxon>Eukaryota</taxon>
        <taxon>Metazoa</taxon>
        <taxon>Ecdysozoa</taxon>
        <taxon>Arthropoda</taxon>
        <taxon>Hexapoda</taxon>
        <taxon>Insecta</taxon>
        <taxon>Pterygota</taxon>
        <taxon>Neoptera</taxon>
        <taxon>Polyneoptera</taxon>
        <taxon>Dictyoptera</taxon>
        <taxon>Blattodea</taxon>
        <taxon>Blattoidea</taxon>
        <taxon>Blattidae</taxon>
        <taxon>Blattinae</taxon>
        <taxon>Periplaneta</taxon>
    </lineage>
</organism>
<reference evidence="2 3" key="1">
    <citation type="journal article" date="2022" name="Allergy">
        <title>Genome assembly and annotation of Periplaneta americana reveal a comprehensive cockroach allergen profile.</title>
        <authorList>
            <person name="Wang L."/>
            <person name="Xiong Q."/>
            <person name="Saelim N."/>
            <person name="Wang L."/>
            <person name="Nong W."/>
            <person name="Wan A.T."/>
            <person name="Shi M."/>
            <person name="Liu X."/>
            <person name="Cao Q."/>
            <person name="Hui J.H.L."/>
            <person name="Sookrung N."/>
            <person name="Leung T.F."/>
            <person name="Tungtrongchitr A."/>
            <person name="Tsui S.K.W."/>
        </authorList>
    </citation>
    <scope>NUCLEOTIDE SEQUENCE [LARGE SCALE GENOMIC DNA]</scope>
    <source>
        <strain evidence="2">PWHHKU_190912</strain>
    </source>
</reference>
<feature type="compositionally biased region" description="Pro residues" evidence="1">
    <location>
        <begin position="54"/>
        <end position="71"/>
    </location>
</feature>
<name>A0ABQ8TBE7_PERAM</name>
<evidence type="ECO:0000313" key="3">
    <source>
        <dbReference type="Proteomes" id="UP001148838"/>
    </source>
</evidence>
<dbReference type="Proteomes" id="UP001148838">
    <property type="component" value="Unassembled WGS sequence"/>
</dbReference>
<accession>A0ABQ8TBE7</accession>
<comment type="caution">
    <text evidence="2">The sequence shown here is derived from an EMBL/GenBank/DDBJ whole genome shotgun (WGS) entry which is preliminary data.</text>
</comment>
<proteinExistence type="predicted"/>